<protein>
    <submittedName>
        <fullName evidence="1">Uncharacterized protein</fullName>
    </submittedName>
</protein>
<evidence type="ECO:0000313" key="1">
    <source>
        <dbReference type="EMBL" id="EHP41630.1"/>
    </source>
</evidence>
<gene>
    <name evidence="1" type="ORF">OR16_19051</name>
</gene>
<dbReference type="InterPro" id="IPR022074">
    <property type="entry name" value="DUF3626"/>
</dbReference>
<organism evidence="1 2">
    <name type="scientific">Cupriavidus basilensis OR16</name>
    <dbReference type="NCBI Taxonomy" id="1127483"/>
    <lineage>
        <taxon>Bacteria</taxon>
        <taxon>Pseudomonadati</taxon>
        <taxon>Pseudomonadota</taxon>
        <taxon>Betaproteobacteria</taxon>
        <taxon>Burkholderiales</taxon>
        <taxon>Burkholderiaceae</taxon>
        <taxon>Cupriavidus</taxon>
    </lineage>
</organism>
<proteinExistence type="predicted"/>
<sequence length="135" mass="14804">MSLIELAKANVPNLDDVLDNYIEAHVHGTLQVSADVEAIVLDPCYRDTAVERAALTLGCILEWHDGFRLSLDHLGSCAQFRGPTVAEAISRISIDGVVTPLEIGTARDVVLDYQMAKWVWHCVARFGRIASVSDN</sequence>
<reference evidence="1 2" key="1">
    <citation type="journal article" date="2012" name="J. Bacteriol.">
        <title>De Novo Genome Project of Cupriavidus basilensis OR16.</title>
        <authorList>
            <person name="Cserhati M."/>
            <person name="Kriszt B."/>
            <person name="Szoboszlay S."/>
            <person name="Toth A."/>
            <person name="Szabo I."/>
            <person name="Tancsics A."/>
            <person name="Nagy I."/>
            <person name="Horvath B."/>
            <person name="Nagy I."/>
            <person name="Kukolya J."/>
        </authorList>
    </citation>
    <scope>NUCLEOTIDE SEQUENCE [LARGE SCALE GENOMIC DNA]</scope>
    <source>
        <strain evidence="1 2">OR16</strain>
    </source>
</reference>
<dbReference type="Pfam" id="PF12294">
    <property type="entry name" value="DUF3626"/>
    <property type="match status" value="1"/>
</dbReference>
<dbReference type="AlphaFoldDB" id="H1S7A5"/>
<accession>H1S7A5</accession>
<dbReference type="Proteomes" id="UP000005808">
    <property type="component" value="Unassembled WGS sequence"/>
</dbReference>
<dbReference type="EMBL" id="AHJE01000045">
    <property type="protein sequence ID" value="EHP41630.1"/>
    <property type="molecule type" value="Genomic_DNA"/>
</dbReference>
<evidence type="ECO:0000313" key="2">
    <source>
        <dbReference type="Proteomes" id="UP000005808"/>
    </source>
</evidence>
<comment type="caution">
    <text evidence="1">The sequence shown here is derived from an EMBL/GenBank/DDBJ whole genome shotgun (WGS) entry which is preliminary data.</text>
</comment>
<name>H1S7A5_9BURK</name>